<name>A0ABX2PB49_9RHOB</name>
<organism evidence="1 2">
    <name type="scientific">Donghicola mangrovi</name>
    <dbReference type="NCBI Taxonomy" id="2729614"/>
    <lineage>
        <taxon>Bacteria</taxon>
        <taxon>Pseudomonadati</taxon>
        <taxon>Pseudomonadota</taxon>
        <taxon>Alphaproteobacteria</taxon>
        <taxon>Rhodobacterales</taxon>
        <taxon>Roseobacteraceae</taxon>
        <taxon>Donghicola</taxon>
    </lineage>
</organism>
<comment type="caution">
    <text evidence="1">The sequence shown here is derived from an EMBL/GenBank/DDBJ whole genome shotgun (WGS) entry which is preliminary data.</text>
</comment>
<dbReference type="EMBL" id="JABCJD010000001">
    <property type="protein sequence ID" value="NVO26696.1"/>
    <property type="molecule type" value="Genomic_DNA"/>
</dbReference>
<evidence type="ECO:0000313" key="1">
    <source>
        <dbReference type="EMBL" id="NVO26696.1"/>
    </source>
</evidence>
<evidence type="ECO:0000313" key="2">
    <source>
        <dbReference type="Proteomes" id="UP000523601"/>
    </source>
</evidence>
<accession>A0ABX2PB49</accession>
<proteinExistence type="predicted"/>
<reference evidence="1 2" key="1">
    <citation type="submission" date="2020-04" db="EMBL/GenBank/DDBJ databases">
        <title>Donghicola sp., a member of the Rhodobacteraceae family isolated from mangrove forest in Thailand.</title>
        <authorList>
            <person name="Charoenyingcharoen P."/>
            <person name="Yukphan P."/>
        </authorList>
    </citation>
    <scope>NUCLEOTIDE SEQUENCE [LARGE SCALE GENOMIC DNA]</scope>
    <source>
        <strain evidence="1 2">C2-DW-16</strain>
    </source>
</reference>
<sequence>MQNTTEARLTQLLDACQRLPFLIDSLEKLLEVREESTLNERLLEMITTVSQISEQIGQVPKMLEPVMGLEPRLAQLEDQMSQMIGFQKDLNAFLSSVPGEEVEDC</sequence>
<dbReference type="RefSeq" id="WP_176853065.1">
    <property type="nucleotide sequence ID" value="NZ_JABCJD010000001.1"/>
</dbReference>
<protein>
    <recommendedName>
        <fullName evidence="3">Transposase</fullName>
    </recommendedName>
</protein>
<dbReference type="Proteomes" id="UP000523601">
    <property type="component" value="Unassembled WGS sequence"/>
</dbReference>
<keyword evidence="2" id="KW-1185">Reference proteome</keyword>
<gene>
    <name evidence="1" type="ORF">HJ526_04630</name>
</gene>
<evidence type="ECO:0008006" key="3">
    <source>
        <dbReference type="Google" id="ProtNLM"/>
    </source>
</evidence>